<keyword evidence="5 7" id="KW-1133">Transmembrane helix</keyword>
<evidence type="ECO:0000256" key="7">
    <source>
        <dbReference type="SAM" id="Phobius"/>
    </source>
</evidence>
<proteinExistence type="inferred from homology"/>
<evidence type="ECO:0000256" key="1">
    <source>
        <dbReference type="ARBA" id="ARBA00004651"/>
    </source>
</evidence>
<feature type="transmembrane region" description="Helical" evidence="7">
    <location>
        <begin position="185"/>
        <end position="203"/>
    </location>
</feature>
<dbReference type="InterPro" id="IPR051258">
    <property type="entry name" value="Diverse_Substrate_Transporter"/>
</dbReference>
<dbReference type="PANTHER" id="PTHR42920:SF5">
    <property type="entry name" value="EAMA DOMAIN-CONTAINING PROTEIN"/>
    <property type="match status" value="1"/>
</dbReference>
<organism evidence="9 10">
    <name type="scientific">Lutispora saccharofermentans</name>
    <dbReference type="NCBI Taxonomy" id="3024236"/>
    <lineage>
        <taxon>Bacteria</taxon>
        <taxon>Bacillati</taxon>
        <taxon>Bacillota</taxon>
        <taxon>Clostridia</taxon>
        <taxon>Lutisporales</taxon>
        <taxon>Lutisporaceae</taxon>
        <taxon>Lutispora</taxon>
    </lineage>
</organism>
<evidence type="ECO:0000256" key="4">
    <source>
        <dbReference type="ARBA" id="ARBA00022692"/>
    </source>
</evidence>
<dbReference type="PANTHER" id="PTHR42920">
    <property type="entry name" value="OS03G0707200 PROTEIN-RELATED"/>
    <property type="match status" value="1"/>
</dbReference>
<keyword evidence="3" id="KW-1003">Cell membrane</keyword>
<comment type="caution">
    <text evidence="9">The sequence shown here is derived from an EMBL/GenBank/DDBJ whole genome shotgun (WGS) entry which is preliminary data.</text>
</comment>
<keyword evidence="10" id="KW-1185">Reference proteome</keyword>
<comment type="subcellular location">
    <subcellularLocation>
        <location evidence="1">Cell membrane</location>
        <topology evidence="1">Multi-pass membrane protein</topology>
    </subcellularLocation>
</comment>
<name>A0ABT1NCB2_9FIRM</name>
<feature type="transmembrane region" description="Helical" evidence="7">
    <location>
        <begin position="35"/>
        <end position="56"/>
    </location>
</feature>
<feature type="transmembrane region" description="Helical" evidence="7">
    <location>
        <begin position="129"/>
        <end position="145"/>
    </location>
</feature>
<dbReference type="InterPro" id="IPR000620">
    <property type="entry name" value="EamA_dom"/>
</dbReference>
<dbReference type="EMBL" id="JAJEKE010000002">
    <property type="protein sequence ID" value="MCQ1528899.1"/>
    <property type="molecule type" value="Genomic_DNA"/>
</dbReference>
<feature type="transmembrane region" description="Helical" evidence="7">
    <location>
        <begin position="104"/>
        <end position="122"/>
    </location>
</feature>
<sequence>MNKEEVKSSTLLLLTAAIWGFAFVAQRVGTMHVGAFTFTGLRFALGSLSILPMLFISAKKTDEGNERTEDRKDVIRAGIMAGCALFIGASFQQIGLIYTTAGKAGFITGLYIVFVPVFGIFLKQKTHASTWLGVFVAIIGLYFLSVNEGFYIELGDLLEIIGAVFWAIHILIIDHFAKKVSVVKLSLGQFITCSVLSLTAALIFEKISLDALSQIIIPLLYGGILSAGVAYTIQAIAQKHARPSHAAVALSMEAVFASIGGLLLLNERMALRGYMGCALMLTGMLLSQYENFTKGKNEAAIEIVNQEKSS</sequence>
<dbReference type="SUPFAM" id="SSF103481">
    <property type="entry name" value="Multidrug resistance efflux transporter EmrE"/>
    <property type="match status" value="2"/>
</dbReference>
<feature type="transmembrane region" description="Helical" evidence="7">
    <location>
        <begin position="215"/>
        <end position="233"/>
    </location>
</feature>
<evidence type="ECO:0000313" key="10">
    <source>
        <dbReference type="Proteomes" id="UP001651880"/>
    </source>
</evidence>
<feature type="transmembrane region" description="Helical" evidence="7">
    <location>
        <begin position="245"/>
        <end position="265"/>
    </location>
</feature>
<dbReference type="RefSeq" id="WP_255226412.1">
    <property type="nucleotide sequence ID" value="NZ_JAJEKE010000002.1"/>
</dbReference>
<evidence type="ECO:0000256" key="3">
    <source>
        <dbReference type="ARBA" id="ARBA00022475"/>
    </source>
</evidence>
<accession>A0ABT1NCB2</accession>
<protein>
    <submittedName>
        <fullName evidence="9">DMT family transporter</fullName>
    </submittedName>
</protein>
<dbReference type="Pfam" id="PF00892">
    <property type="entry name" value="EamA"/>
    <property type="match status" value="2"/>
</dbReference>
<gene>
    <name evidence="9" type="ORF">LJD61_04975</name>
</gene>
<evidence type="ECO:0000313" key="9">
    <source>
        <dbReference type="EMBL" id="MCQ1528899.1"/>
    </source>
</evidence>
<evidence type="ECO:0000259" key="8">
    <source>
        <dbReference type="Pfam" id="PF00892"/>
    </source>
</evidence>
<feature type="transmembrane region" description="Helical" evidence="7">
    <location>
        <begin position="77"/>
        <end position="98"/>
    </location>
</feature>
<feature type="domain" description="EamA" evidence="8">
    <location>
        <begin position="154"/>
        <end position="286"/>
    </location>
</feature>
<keyword evidence="4 7" id="KW-0812">Transmembrane</keyword>
<keyword evidence="6 7" id="KW-0472">Membrane</keyword>
<comment type="similarity">
    <text evidence="2">Belongs to the EamA transporter family.</text>
</comment>
<evidence type="ECO:0000256" key="6">
    <source>
        <dbReference type="ARBA" id="ARBA00023136"/>
    </source>
</evidence>
<dbReference type="InterPro" id="IPR037185">
    <property type="entry name" value="EmrE-like"/>
</dbReference>
<reference evidence="9 10" key="1">
    <citation type="submission" date="2021-10" db="EMBL/GenBank/DDBJ databases">
        <title>Lutispora strain m25 sp. nov., a thermophilic, non-spore-forming bacterium isolated from a lab-scale methanogenic bioreactor digesting anaerobic sludge.</title>
        <authorList>
            <person name="El Houari A."/>
            <person name="Mcdonald J."/>
        </authorList>
    </citation>
    <scope>NUCLEOTIDE SEQUENCE [LARGE SCALE GENOMIC DNA]</scope>
    <source>
        <strain evidence="10">m25</strain>
    </source>
</reference>
<evidence type="ECO:0000256" key="2">
    <source>
        <dbReference type="ARBA" id="ARBA00007362"/>
    </source>
</evidence>
<dbReference type="Proteomes" id="UP001651880">
    <property type="component" value="Unassembled WGS sequence"/>
</dbReference>
<evidence type="ECO:0000256" key="5">
    <source>
        <dbReference type="ARBA" id="ARBA00022989"/>
    </source>
</evidence>
<feature type="transmembrane region" description="Helical" evidence="7">
    <location>
        <begin position="157"/>
        <end position="173"/>
    </location>
</feature>
<feature type="domain" description="EamA" evidence="8">
    <location>
        <begin position="11"/>
        <end position="145"/>
    </location>
</feature>